<organism evidence="1 2">
    <name type="scientific">Methylobacterium hispanicum</name>
    <dbReference type="NCBI Taxonomy" id="270350"/>
    <lineage>
        <taxon>Bacteria</taxon>
        <taxon>Pseudomonadati</taxon>
        <taxon>Pseudomonadota</taxon>
        <taxon>Alphaproteobacteria</taxon>
        <taxon>Hyphomicrobiales</taxon>
        <taxon>Methylobacteriaceae</taxon>
        <taxon>Methylobacterium</taxon>
    </lineage>
</organism>
<dbReference type="PANTHER" id="PTHR46401:SF9">
    <property type="entry name" value="MANNOSYLTRANSFERASE A"/>
    <property type="match status" value="1"/>
</dbReference>
<dbReference type="EMBL" id="BPQO01000018">
    <property type="protein sequence ID" value="GJD90491.1"/>
    <property type="molecule type" value="Genomic_DNA"/>
</dbReference>
<dbReference type="Pfam" id="PF13692">
    <property type="entry name" value="Glyco_trans_1_4"/>
    <property type="match status" value="1"/>
</dbReference>
<sequence>MIPGPALVVDRTHLGRRASGIERITEELFSEAALAPLPVAGWDASGSRPSMMLNQRLAIPAAALAHRDKLWLFSGYPPSPVMTRLPERTVFYVHDLFLLTRTDELNRSAKLYMVGPFRAALARLRYFLANSETTAEALRAAVRPDATVLPYRPGIRNVFGLAAHPRADAEDRPLVVGAMGTIEPRKNFVGAARLCEHLARALGRRVELHIIGRSGWGEDAARLREMPHVRLRGFLDDDAARRVIDTFDLFLCSSHDEGLGLPLLEMQFAGLLVVAPDKPVFREVLGTSGLLVDIADPDGAARAVAGRLAEPGWRARSAAQAAANIARWNRQAAGDRDAVLAFLEERLAALKPVGTPAPARLAGE</sequence>
<dbReference type="RefSeq" id="WP_066918630.1">
    <property type="nucleotide sequence ID" value="NZ_BPQO01000018.1"/>
</dbReference>
<proteinExistence type="predicted"/>
<dbReference type="GO" id="GO:0016757">
    <property type="term" value="F:glycosyltransferase activity"/>
    <property type="evidence" value="ECO:0007669"/>
    <property type="project" value="TreeGrafter"/>
</dbReference>
<dbReference type="AlphaFoldDB" id="A0AAV4ZRJ1"/>
<dbReference type="Proteomes" id="UP001055247">
    <property type="component" value="Unassembled WGS sequence"/>
</dbReference>
<comment type="caution">
    <text evidence="1">The sequence shown here is derived from an EMBL/GenBank/DDBJ whole genome shotgun (WGS) entry which is preliminary data.</text>
</comment>
<evidence type="ECO:0008006" key="3">
    <source>
        <dbReference type="Google" id="ProtNLM"/>
    </source>
</evidence>
<dbReference type="Gene3D" id="3.40.50.2000">
    <property type="entry name" value="Glycogen Phosphorylase B"/>
    <property type="match status" value="1"/>
</dbReference>
<dbReference type="SUPFAM" id="SSF53756">
    <property type="entry name" value="UDP-Glycosyltransferase/glycogen phosphorylase"/>
    <property type="match status" value="1"/>
</dbReference>
<protein>
    <recommendedName>
        <fullName evidence="3">Glycosyl transferase family 1</fullName>
    </recommendedName>
</protein>
<reference evidence="1" key="1">
    <citation type="journal article" date="2016" name="Front. Microbiol.">
        <title>Genome Sequence of the Piezophilic, Mesophilic Sulfate-Reducing Bacterium Desulfovibrio indicus J2T.</title>
        <authorList>
            <person name="Cao J."/>
            <person name="Maignien L."/>
            <person name="Shao Z."/>
            <person name="Alain K."/>
            <person name="Jebbar M."/>
        </authorList>
    </citation>
    <scope>NUCLEOTIDE SEQUENCE</scope>
    <source>
        <strain evidence="1">DSM 16372</strain>
    </source>
</reference>
<gene>
    <name evidence="1" type="ORF">BHAOGJBA_4030</name>
</gene>
<evidence type="ECO:0000313" key="1">
    <source>
        <dbReference type="EMBL" id="GJD90491.1"/>
    </source>
</evidence>
<name>A0AAV4ZRJ1_9HYPH</name>
<accession>A0AAV4ZRJ1</accession>
<reference evidence="1" key="2">
    <citation type="submission" date="2021-08" db="EMBL/GenBank/DDBJ databases">
        <authorList>
            <person name="Tani A."/>
            <person name="Ola A."/>
            <person name="Ogura Y."/>
            <person name="Katsura K."/>
            <person name="Hayashi T."/>
        </authorList>
    </citation>
    <scope>NUCLEOTIDE SEQUENCE</scope>
    <source>
        <strain evidence="1">DSM 16372</strain>
    </source>
</reference>
<keyword evidence="2" id="KW-1185">Reference proteome</keyword>
<evidence type="ECO:0000313" key="2">
    <source>
        <dbReference type="Proteomes" id="UP001055247"/>
    </source>
</evidence>
<dbReference type="PANTHER" id="PTHR46401">
    <property type="entry name" value="GLYCOSYLTRANSFERASE WBBK-RELATED"/>
    <property type="match status" value="1"/>
</dbReference>